<feature type="transmembrane region" description="Helical" evidence="8">
    <location>
        <begin position="56"/>
        <end position="73"/>
    </location>
</feature>
<dbReference type="CDD" id="cd01948">
    <property type="entry name" value="EAL"/>
    <property type="match status" value="1"/>
</dbReference>
<dbReference type="InterPro" id="IPR052155">
    <property type="entry name" value="Biofilm_reg_signaling"/>
</dbReference>
<dbReference type="PROSITE" id="PS50883">
    <property type="entry name" value="EAL"/>
    <property type="match status" value="1"/>
</dbReference>
<dbReference type="SUPFAM" id="SSF55073">
    <property type="entry name" value="Nucleotide cyclase"/>
    <property type="match status" value="1"/>
</dbReference>
<feature type="transmembrane region" description="Helical" evidence="8">
    <location>
        <begin position="157"/>
        <end position="177"/>
    </location>
</feature>
<evidence type="ECO:0000259" key="11">
    <source>
        <dbReference type="PROSITE" id="PS50887"/>
    </source>
</evidence>
<evidence type="ECO:0000256" key="8">
    <source>
        <dbReference type="SAM" id="Phobius"/>
    </source>
</evidence>
<feature type="domain" description="GGDEF" evidence="11">
    <location>
        <begin position="578"/>
        <end position="710"/>
    </location>
</feature>
<organism evidence="12 13">
    <name type="scientific">Aquitalea magnusonii</name>
    <dbReference type="NCBI Taxonomy" id="332411"/>
    <lineage>
        <taxon>Bacteria</taxon>
        <taxon>Pseudomonadati</taxon>
        <taxon>Pseudomonadota</taxon>
        <taxon>Betaproteobacteria</taxon>
        <taxon>Neisseriales</taxon>
        <taxon>Chromobacteriaceae</taxon>
        <taxon>Aquitalea</taxon>
    </lineage>
</organism>
<keyword evidence="4 8" id="KW-1133">Transmembrane helix</keyword>
<dbReference type="RefSeq" id="WP_167467192.1">
    <property type="nucleotide sequence ID" value="NZ_AP018823.1"/>
</dbReference>
<dbReference type="Pfam" id="PF03924">
    <property type="entry name" value="CHASE"/>
    <property type="match status" value="1"/>
</dbReference>
<dbReference type="InterPro" id="IPR007895">
    <property type="entry name" value="MASE1"/>
</dbReference>
<dbReference type="Gene3D" id="3.20.20.450">
    <property type="entry name" value="EAL domain"/>
    <property type="match status" value="1"/>
</dbReference>
<proteinExistence type="predicted"/>
<dbReference type="CDD" id="cd01949">
    <property type="entry name" value="GGDEF"/>
    <property type="match status" value="1"/>
</dbReference>
<dbReference type="FunFam" id="3.30.70.270:FF:000001">
    <property type="entry name" value="Diguanylate cyclase domain protein"/>
    <property type="match status" value="1"/>
</dbReference>
<reference evidence="13" key="1">
    <citation type="journal article" date="2017" name="Biotechnol. Biofuels">
        <title>Evaluation of environmental bacterial communities as a factor affecting the growth of duckweed Lemna minor.</title>
        <authorList>
            <person name="Ishizawa H."/>
            <person name="Kuroda M."/>
            <person name="Morikawa M."/>
            <person name="Ike M."/>
        </authorList>
    </citation>
    <scope>NUCLEOTIDE SEQUENCE [LARGE SCALE GENOMIC DNA]</scope>
    <source>
        <strain evidence="13">H3</strain>
    </source>
</reference>
<dbReference type="Pfam" id="PF00990">
    <property type="entry name" value="GGDEF"/>
    <property type="match status" value="1"/>
</dbReference>
<dbReference type="PROSITE" id="PS50839">
    <property type="entry name" value="CHASE"/>
    <property type="match status" value="1"/>
</dbReference>
<dbReference type="InterPro" id="IPR029787">
    <property type="entry name" value="Nucleotide_cyclase"/>
</dbReference>
<protein>
    <submittedName>
        <fullName evidence="12">Diguanylate cyclase</fullName>
    </submittedName>
</protein>
<dbReference type="InterPro" id="IPR006189">
    <property type="entry name" value="CHASE_dom"/>
</dbReference>
<comment type="catalytic activity">
    <reaction evidence="6">
        <text>3',3'-c-di-GMP + H2O = 5'-phosphoguanylyl(3'-&gt;5')guanosine + H(+)</text>
        <dbReference type="Rhea" id="RHEA:24902"/>
        <dbReference type="ChEBI" id="CHEBI:15377"/>
        <dbReference type="ChEBI" id="CHEBI:15378"/>
        <dbReference type="ChEBI" id="CHEBI:58754"/>
        <dbReference type="ChEBI" id="CHEBI:58805"/>
        <dbReference type="EC" id="3.1.4.52"/>
    </reaction>
    <physiologicalReaction direction="left-to-right" evidence="6">
        <dbReference type="Rhea" id="RHEA:24903"/>
    </physiologicalReaction>
</comment>
<evidence type="ECO:0000313" key="12">
    <source>
        <dbReference type="EMBL" id="BBF87995.1"/>
    </source>
</evidence>
<dbReference type="Gene3D" id="3.30.70.270">
    <property type="match status" value="1"/>
</dbReference>
<keyword evidence="3 8" id="KW-0812">Transmembrane</keyword>
<dbReference type="InterPro" id="IPR042240">
    <property type="entry name" value="CHASE_sf"/>
</dbReference>
<dbReference type="InterPro" id="IPR001633">
    <property type="entry name" value="EAL_dom"/>
</dbReference>
<dbReference type="GO" id="GO:0071732">
    <property type="term" value="P:cellular response to nitric oxide"/>
    <property type="evidence" value="ECO:0007669"/>
    <property type="project" value="UniProtKB-ARBA"/>
</dbReference>
<evidence type="ECO:0000256" key="4">
    <source>
        <dbReference type="ARBA" id="ARBA00022989"/>
    </source>
</evidence>
<dbReference type="PROSITE" id="PS50887">
    <property type="entry name" value="GGDEF"/>
    <property type="match status" value="1"/>
</dbReference>
<evidence type="ECO:0000256" key="6">
    <source>
        <dbReference type="ARBA" id="ARBA00051114"/>
    </source>
</evidence>
<dbReference type="SUPFAM" id="SSF141868">
    <property type="entry name" value="EAL domain-like"/>
    <property type="match status" value="1"/>
</dbReference>
<dbReference type="NCBIfam" id="TIGR00254">
    <property type="entry name" value="GGDEF"/>
    <property type="match status" value="1"/>
</dbReference>
<feature type="region of interest" description="Disordered" evidence="7">
    <location>
        <begin position="299"/>
        <end position="319"/>
    </location>
</feature>
<dbReference type="KEGG" id="amah:DLM_4435"/>
<keyword evidence="5 8" id="KW-0472">Membrane</keyword>
<feature type="transmembrane region" description="Helical" evidence="8">
    <location>
        <begin position="31"/>
        <end position="49"/>
    </location>
</feature>
<reference evidence="13" key="3">
    <citation type="journal article" date="2017" name="Plant Physiol. Biochem.">
        <title>Differential oxidative and antioxidative response of duckweed Lemna minor toward plant growth promoting/inhibiting bacteria.</title>
        <authorList>
            <person name="Ishizawa H."/>
            <person name="Kuroda M."/>
            <person name="Morikawa M."/>
            <person name="Ike M."/>
        </authorList>
    </citation>
    <scope>NUCLEOTIDE SEQUENCE [LARGE SCALE GENOMIC DNA]</scope>
    <source>
        <strain evidence="13">H3</strain>
    </source>
</reference>
<dbReference type="EMBL" id="AP018823">
    <property type="protein sequence ID" value="BBF87995.1"/>
    <property type="molecule type" value="Genomic_DNA"/>
</dbReference>
<sequence length="980" mass="109099">MPVRFPAIMRLAAAYALLGIPSLYSAIPPGYTAPVFPAAGIALMSLLLWGRRLWPGVLLGSLLVQLVASWQSGVQGLGFLALLVVPVAATVQALVGRWLITRWIGWPNRLDSAYTVIRLMLLFIPLCCLVNSGLSVPLLAMLGVLTQSDALFNAWNWWLGDTFGCLIMLPLMLAWFGRPRSEWRARSRALLWPMLMTALAMGSLSVLIHHWEALRVQSQFNRDANQIEQALRKRLDMQLDVMLALQQLQTRSPATSAEQWRELTSSWLARLPGTQSLGWSPLLNDADRADFERNMLGGSPVKARDSAGNMQTSPQRPSYLPIRFNEPMQANQRALGLDILSSPILAGTIRRSMQSGQSEASPAIRLVQEVGQQKAIALYQAVYDPAGVQQHPVLRGVISSLFRMDDIVNITLQRDVRHDIEVCLIDRDGLPGFHRLSGPQNCGKSSWFGQRPHIESLFVFAGRNWALRLRASDDYLDGLRSWLEWVAFVIGLAMTGLFGGFLLIVTGYTRRMEGEVQQRTAELADTNQQLQAQLDATRKAEANVTYLALHDSLTGLPNRPCWLNMARHAITNAARQQQQLAVLFLDMDEFKTVNDSLGHPVGDQLLINIARRLQQPLPPEASLARLGGDEFVILLPYAQQAQLDRLGEQLQALFDQGVLVEAHELRCTVSIGVALFPQDGQDPDTLLRHADMAMYAAKEAGRDTLRYYSPEMNVLAMERLTLERDLRRALQDDPSQLVLYYQPQVDAATGECVGCEALVRWQHPVRGLMLPGEFIPLAERSGLIVELGRWVLAEACAEQARWSDSGMQLPVSVNLSPIQLERSDLQPYVKALLQRHGMMKGALELELTEGALMNEDDHHLQAFNGLMALGCRFALDDFGTGYSSLSRLRRFPISRLKIDRGFVRTLPGNTDDEAVVRATLSMARDMGMDVVAEGVETQAQSDCLQQLGCRIMQGYWFARPMPADQLRAFVSGVRQPVGPD</sequence>
<evidence type="ECO:0000259" key="9">
    <source>
        <dbReference type="PROSITE" id="PS50839"/>
    </source>
</evidence>
<feature type="transmembrane region" description="Helical" evidence="8">
    <location>
        <begin position="482"/>
        <end position="505"/>
    </location>
</feature>
<dbReference type="GO" id="GO:0071111">
    <property type="term" value="F:cyclic-guanylate-specific phosphodiesterase activity"/>
    <property type="evidence" value="ECO:0007669"/>
    <property type="project" value="UniProtKB-EC"/>
</dbReference>
<evidence type="ECO:0000256" key="5">
    <source>
        <dbReference type="ARBA" id="ARBA00023136"/>
    </source>
</evidence>
<dbReference type="GO" id="GO:0007165">
    <property type="term" value="P:signal transduction"/>
    <property type="evidence" value="ECO:0007669"/>
    <property type="project" value="UniProtKB-ARBA"/>
</dbReference>
<dbReference type="Pfam" id="PF05231">
    <property type="entry name" value="MASE1"/>
    <property type="match status" value="1"/>
</dbReference>
<dbReference type="SMART" id="SM00267">
    <property type="entry name" value="GGDEF"/>
    <property type="match status" value="1"/>
</dbReference>
<reference evidence="12 13" key="2">
    <citation type="journal article" date="2017" name="Genome Announc.">
        <title>Draft genome sequence of Aquitalea magnusonii strain H3, a plant growth-promoting bacterium of duckweed Lemna minor.</title>
        <authorList>
            <person name="Ishizawa H."/>
            <person name="Kuroda M."/>
            <person name="Ike M."/>
        </authorList>
    </citation>
    <scope>NUCLEOTIDE SEQUENCE [LARGE SCALE GENOMIC DNA]</scope>
    <source>
        <strain evidence="12 13">H3</strain>
    </source>
</reference>
<accession>A0A3G9GKH1</accession>
<dbReference type="SMART" id="SM00052">
    <property type="entry name" value="EAL"/>
    <property type="match status" value="1"/>
</dbReference>
<feature type="transmembrane region" description="Helical" evidence="8">
    <location>
        <begin position="79"/>
        <end position="100"/>
    </location>
</feature>
<evidence type="ECO:0000313" key="13">
    <source>
        <dbReference type="Proteomes" id="UP000198290"/>
    </source>
</evidence>
<dbReference type="InterPro" id="IPR043128">
    <property type="entry name" value="Rev_trsase/Diguanyl_cyclase"/>
</dbReference>
<feature type="domain" description="EAL" evidence="10">
    <location>
        <begin position="719"/>
        <end position="974"/>
    </location>
</feature>
<dbReference type="InterPro" id="IPR035919">
    <property type="entry name" value="EAL_sf"/>
</dbReference>
<dbReference type="Pfam" id="PF00563">
    <property type="entry name" value="EAL"/>
    <property type="match status" value="1"/>
</dbReference>
<feature type="transmembrane region" description="Helical" evidence="8">
    <location>
        <begin position="189"/>
        <end position="211"/>
    </location>
</feature>
<dbReference type="Gene3D" id="3.30.450.350">
    <property type="entry name" value="CHASE domain"/>
    <property type="match status" value="1"/>
</dbReference>
<dbReference type="GO" id="GO:0005886">
    <property type="term" value="C:plasma membrane"/>
    <property type="evidence" value="ECO:0007669"/>
    <property type="project" value="UniProtKB-SubCell"/>
</dbReference>
<feature type="domain" description="CHASE" evidence="9">
    <location>
        <begin position="251"/>
        <end position="414"/>
    </location>
</feature>
<evidence type="ECO:0000256" key="3">
    <source>
        <dbReference type="ARBA" id="ARBA00022692"/>
    </source>
</evidence>
<dbReference type="SMART" id="SM01079">
    <property type="entry name" value="CHASE"/>
    <property type="match status" value="1"/>
</dbReference>
<feature type="transmembrane region" description="Helical" evidence="8">
    <location>
        <begin position="7"/>
        <end position="25"/>
    </location>
</feature>
<dbReference type="PANTHER" id="PTHR44757">
    <property type="entry name" value="DIGUANYLATE CYCLASE DGCP"/>
    <property type="match status" value="1"/>
</dbReference>
<evidence type="ECO:0000259" key="10">
    <source>
        <dbReference type="PROSITE" id="PS50883"/>
    </source>
</evidence>
<evidence type="ECO:0000256" key="2">
    <source>
        <dbReference type="ARBA" id="ARBA00022475"/>
    </source>
</evidence>
<dbReference type="InterPro" id="IPR000160">
    <property type="entry name" value="GGDEF_dom"/>
</dbReference>
<dbReference type="PANTHER" id="PTHR44757:SF2">
    <property type="entry name" value="BIOFILM ARCHITECTURE MAINTENANCE PROTEIN MBAA"/>
    <property type="match status" value="1"/>
</dbReference>
<name>A0A3G9GKH1_9NEIS</name>
<dbReference type="FunFam" id="3.20.20.450:FF:000001">
    <property type="entry name" value="Cyclic di-GMP phosphodiesterase yahA"/>
    <property type="match status" value="1"/>
</dbReference>
<keyword evidence="13" id="KW-1185">Reference proteome</keyword>
<comment type="subcellular location">
    <subcellularLocation>
        <location evidence="1">Cell membrane</location>
        <topology evidence="1">Multi-pass membrane protein</topology>
    </subcellularLocation>
</comment>
<keyword evidence="2" id="KW-1003">Cell membrane</keyword>
<dbReference type="AlphaFoldDB" id="A0A3G9GKH1"/>
<gene>
    <name evidence="12" type="ORF">DLM_4435</name>
</gene>
<dbReference type="Proteomes" id="UP000198290">
    <property type="component" value="Chromosome"/>
</dbReference>
<feature type="transmembrane region" description="Helical" evidence="8">
    <location>
        <begin position="121"/>
        <end position="145"/>
    </location>
</feature>
<evidence type="ECO:0000256" key="1">
    <source>
        <dbReference type="ARBA" id="ARBA00004651"/>
    </source>
</evidence>
<evidence type="ECO:0000256" key="7">
    <source>
        <dbReference type="SAM" id="MobiDB-lite"/>
    </source>
</evidence>
<dbReference type="STRING" id="332411.VI06_11305"/>